<comment type="caution">
    <text evidence="1">The sequence shown here is derived from an EMBL/GenBank/DDBJ whole genome shotgun (WGS) entry which is preliminary data.</text>
</comment>
<name>A0ABD2JHA7_HETSC</name>
<reference evidence="1 2" key="1">
    <citation type="submission" date="2024-10" db="EMBL/GenBank/DDBJ databases">
        <authorList>
            <person name="Kim D."/>
        </authorList>
    </citation>
    <scope>NUCLEOTIDE SEQUENCE [LARGE SCALE GENOMIC DNA]</scope>
    <source>
        <strain evidence="1">Taebaek</strain>
    </source>
</reference>
<sequence>MKKHVTFTPSIGDDAHSTNVSSVAESEFSVKECAEVPEIFKKLADDAFQILPLPDIDPTVTSTPAVVNNLIEAVESLDSRMPLAFQEQQQILKMQGEMLQLGVSCKEHYKKIHEQSVMRYNLEKSVSKNIDDLKEGAVVAQKLVKAKSAYEEMVAKAEALLAKANK</sequence>
<accession>A0ABD2JHA7</accession>
<dbReference type="Proteomes" id="UP001620645">
    <property type="component" value="Unassembled WGS sequence"/>
</dbReference>
<gene>
    <name evidence="1" type="ORF">niasHS_006458</name>
</gene>
<keyword evidence="2" id="KW-1185">Reference proteome</keyword>
<dbReference type="EMBL" id="JBICCN010000143">
    <property type="protein sequence ID" value="KAL3090006.1"/>
    <property type="molecule type" value="Genomic_DNA"/>
</dbReference>
<organism evidence="1 2">
    <name type="scientific">Heterodera schachtii</name>
    <name type="common">Sugarbeet cyst nematode worm</name>
    <name type="synonym">Tylenchus schachtii</name>
    <dbReference type="NCBI Taxonomy" id="97005"/>
    <lineage>
        <taxon>Eukaryota</taxon>
        <taxon>Metazoa</taxon>
        <taxon>Ecdysozoa</taxon>
        <taxon>Nematoda</taxon>
        <taxon>Chromadorea</taxon>
        <taxon>Rhabditida</taxon>
        <taxon>Tylenchina</taxon>
        <taxon>Tylenchomorpha</taxon>
        <taxon>Tylenchoidea</taxon>
        <taxon>Heteroderidae</taxon>
        <taxon>Heteroderinae</taxon>
        <taxon>Heterodera</taxon>
    </lineage>
</organism>
<evidence type="ECO:0000313" key="1">
    <source>
        <dbReference type="EMBL" id="KAL3090006.1"/>
    </source>
</evidence>
<evidence type="ECO:0000313" key="2">
    <source>
        <dbReference type="Proteomes" id="UP001620645"/>
    </source>
</evidence>
<proteinExistence type="predicted"/>
<dbReference type="AlphaFoldDB" id="A0ABD2JHA7"/>
<protein>
    <submittedName>
        <fullName evidence="1">Uncharacterized protein</fullName>
    </submittedName>
</protein>